<feature type="region of interest" description="Disordered" evidence="1">
    <location>
        <begin position="463"/>
        <end position="498"/>
    </location>
</feature>
<keyword evidence="3" id="KW-1185">Reference proteome</keyword>
<proteinExistence type="predicted"/>
<name>A0AAD5XST0_9FUNG</name>
<protein>
    <submittedName>
        <fullName evidence="2">Uncharacterized protein</fullName>
    </submittedName>
</protein>
<reference evidence="2" key="1">
    <citation type="submission" date="2020-05" db="EMBL/GenBank/DDBJ databases">
        <title>Phylogenomic resolution of chytrid fungi.</title>
        <authorList>
            <person name="Stajich J.E."/>
            <person name="Amses K."/>
            <person name="Simmons R."/>
            <person name="Seto K."/>
            <person name="Myers J."/>
            <person name="Bonds A."/>
            <person name="Quandt C.A."/>
            <person name="Barry K."/>
            <person name="Liu P."/>
            <person name="Grigoriev I."/>
            <person name="Longcore J.E."/>
            <person name="James T.Y."/>
        </authorList>
    </citation>
    <scope>NUCLEOTIDE SEQUENCE</scope>
    <source>
        <strain evidence="2">JEL0476</strain>
    </source>
</reference>
<gene>
    <name evidence="2" type="ORF">HK099_000541</name>
</gene>
<evidence type="ECO:0000313" key="3">
    <source>
        <dbReference type="Proteomes" id="UP001211065"/>
    </source>
</evidence>
<sequence length="649" mass="76077">MDSLLLSSKSESEQIKLKRYKNGVLVCLNSQKEFTGYNLKLPTLIPAVLEDAQKNIYHKRKLKGFKKKKNKNSLKKDDKFSSNNFDLSERTFHLKKNETFNKKSLKKNLNEKKKNKNFVKYLDPISKPYFNNAKIKDENLDTEKTKDLIESEKKSNHFSNSEKINLTKITNTEWIRNSRLYLNKDREPIIGIPPKELSLAQADDNYFRNFHEMKTVSLIKEHHHLSQLLPHRYTKKVPIYTSSAHYLFINPDYAEILNAEKNLKLINSNESKINEEDNLTKKKKKEEEKRLKLLLLQKMRNEKKNFEKQLELEHQLEIKKRNKQKELDELEKLKLLELKKKQKLAEEELNRKLQEELLKKKKEEESLKRKLLEEEIARRKKEEEEAARRKKEEEEAARKKNEEEELARKKEEEERLKNPLKLNENEINNNNHDKILPSKIGSLSDTAHLSILKKTEILGEFVEEDDTAVESSDSEDNKEDINGSETAGEGVINEEGLKNEIVDTESSQSKLLKKLKEREEEKRNALRSSATIKRSQQALDAQAKLDLMFQQQKEVRATRKKKNLKPSTTESVEDKLLQETLPMIQPIFHGEEDLEVEEITTNLSNFYEKSVGKIDKEKLEVMKQCFGIFGEKISVDEFCIISALGEKLT</sequence>
<comment type="caution">
    <text evidence="2">The sequence shown here is derived from an EMBL/GenBank/DDBJ whole genome shotgun (WGS) entry which is preliminary data.</text>
</comment>
<accession>A0AAD5XST0</accession>
<dbReference type="AlphaFoldDB" id="A0AAD5XST0"/>
<organism evidence="2 3">
    <name type="scientific">Clydaea vesicula</name>
    <dbReference type="NCBI Taxonomy" id="447962"/>
    <lineage>
        <taxon>Eukaryota</taxon>
        <taxon>Fungi</taxon>
        <taxon>Fungi incertae sedis</taxon>
        <taxon>Chytridiomycota</taxon>
        <taxon>Chytridiomycota incertae sedis</taxon>
        <taxon>Chytridiomycetes</taxon>
        <taxon>Lobulomycetales</taxon>
        <taxon>Lobulomycetaceae</taxon>
        <taxon>Clydaea</taxon>
    </lineage>
</organism>
<dbReference type="Proteomes" id="UP001211065">
    <property type="component" value="Unassembled WGS sequence"/>
</dbReference>
<evidence type="ECO:0000313" key="2">
    <source>
        <dbReference type="EMBL" id="KAJ3206437.1"/>
    </source>
</evidence>
<evidence type="ECO:0000256" key="1">
    <source>
        <dbReference type="SAM" id="MobiDB-lite"/>
    </source>
</evidence>
<feature type="non-terminal residue" evidence="2">
    <location>
        <position position="649"/>
    </location>
</feature>
<feature type="compositionally biased region" description="Acidic residues" evidence="1">
    <location>
        <begin position="463"/>
        <end position="478"/>
    </location>
</feature>
<feature type="compositionally biased region" description="Basic and acidic residues" evidence="1">
    <location>
        <begin position="379"/>
        <end position="417"/>
    </location>
</feature>
<dbReference type="EMBL" id="JADGJW010001125">
    <property type="protein sequence ID" value="KAJ3206437.1"/>
    <property type="molecule type" value="Genomic_DNA"/>
</dbReference>
<feature type="region of interest" description="Disordered" evidence="1">
    <location>
        <begin position="379"/>
        <end position="433"/>
    </location>
</feature>
<feature type="compositionally biased region" description="Low complexity" evidence="1">
    <location>
        <begin position="419"/>
        <end position="430"/>
    </location>
</feature>